<evidence type="ECO:0008006" key="4">
    <source>
        <dbReference type="Google" id="ProtNLM"/>
    </source>
</evidence>
<protein>
    <recommendedName>
        <fullName evidence="4">Expansin-like EG45 domain-containing protein</fullName>
    </recommendedName>
</protein>
<proteinExistence type="predicted"/>
<dbReference type="Gene3D" id="2.40.40.10">
    <property type="entry name" value="RlpA-like domain"/>
    <property type="match status" value="1"/>
</dbReference>
<gene>
    <name evidence="2" type="ORF">CCMP2556_LOCUS1379</name>
</gene>
<dbReference type="Proteomes" id="UP001642484">
    <property type="component" value="Unassembled WGS sequence"/>
</dbReference>
<keyword evidence="3" id="KW-1185">Reference proteome</keyword>
<name>A0ABP0HET0_9DINO</name>
<sequence>MAYGLHQLLLATVCGLSLASSPNLRASINVTEAFERNFTMGNASARHLWAPPPKKNGYRYLATTTRYGTNPFTACGLDSGALVKGTDYLAVASAQAMQDGCCRCNRNGGGGSTASLGCGSCGKGRFIRQLPRGFHIWTPESSPIFHEEYKFVVVDICPHSDNSMWCPRSAEQTNTFGVHNHLDFATVPKNFDNFYFEFTPEPCDQEMKSRLARMSDCNL</sequence>
<dbReference type="EMBL" id="CAXAMN010000448">
    <property type="protein sequence ID" value="CAK8988735.1"/>
    <property type="molecule type" value="Genomic_DNA"/>
</dbReference>
<comment type="caution">
    <text evidence="2">The sequence shown here is derived from an EMBL/GenBank/DDBJ whole genome shotgun (WGS) entry which is preliminary data.</text>
</comment>
<evidence type="ECO:0000313" key="2">
    <source>
        <dbReference type="EMBL" id="CAK8988735.1"/>
    </source>
</evidence>
<feature type="signal peptide" evidence="1">
    <location>
        <begin position="1"/>
        <end position="19"/>
    </location>
</feature>
<reference evidence="2 3" key="1">
    <citation type="submission" date="2024-02" db="EMBL/GenBank/DDBJ databases">
        <authorList>
            <person name="Chen Y."/>
            <person name="Shah S."/>
            <person name="Dougan E. K."/>
            <person name="Thang M."/>
            <person name="Chan C."/>
        </authorList>
    </citation>
    <scope>NUCLEOTIDE SEQUENCE [LARGE SCALE GENOMIC DNA]</scope>
</reference>
<feature type="chain" id="PRO_5045117305" description="Expansin-like EG45 domain-containing protein" evidence="1">
    <location>
        <begin position="20"/>
        <end position="219"/>
    </location>
</feature>
<evidence type="ECO:0000313" key="3">
    <source>
        <dbReference type="Proteomes" id="UP001642484"/>
    </source>
</evidence>
<dbReference type="SUPFAM" id="SSF50685">
    <property type="entry name" value="Barwin-like endoglucanases"/>
    <property type="match status" value="1"/>
</dbReference>
<organism evidence="2 3">
    <name type="scientific">Durusdinium trenchii</name>
    <dbReference type="NCBI Taxonomy" id="1381693"/>
    <lineage>
        <taxon>Eukaryota</taxon>
        <taxon>Sar</taxon>
        <taxon>Alveolata</taxon>
        <taxon>Dinophyceae</taxon>
        <taxon>Suessiales</taxon>
        <taxon>Symbiodiniaceae</taxon>
        <taxon>Durusdinium</taxon>
    </lineage>
</organism>
<keyword evidence="1" id="KW-0732">Signal</keyword>
<evidence type="ECO:0000256" key="1">
    <source>
        <dbReference type="SAM" id="SignalP"/>
    </source>
</evidence>
<accession>A0ABP0HET0</accession>
<dbReference type="InterPro" id="IPR036908">
    <property type="entry name" value="RlpA-like_sf"/>
</dbReference>